<feature type="compositionally biased region" description="Low complexity" evidence="12">
    <location>
        <begin position="1100"/>
        <end position="1114"/>
    </location>
</feature>
<dbReference type="Proteomes" id="UP000562929">
    <property type="component" value="Unassembled WGS sequence"/>
</dbReference>
<dbReference type="GO" id="GO:0005826">
    <property type="term" value="C:actomyosin contractile ring"/>
    <property type="evidence" value="ECO:0007669"/>
    <property type="project" value="TreeGrafter"/>
</dbReference>
<dbReference type="GO" id="GO:0031124">
    <property type="term" value="P:mRNA 3'-end processing"/>
    <property type="evidence" value="ECO:0007669"/>
    <property type="project" value="UniProtKB-ARBA"/>
</dbReference>
<dbReference type="CDD" id="cd00176">
    <property type="entry name" value="SPEC"/>
    <property type="match status" value="1"/>
</dbReference>
<dbReference type="GO" id="GO:0008420">
    <property type="term" value="F:RNA polymerase II CTD heptapeptide repeat phosphatase activity"/>
    <property type="evidence" value="ECO:0007669"/>
    <property type="project" value="UniProtKB-ARBA"/>
</dbReference>
<dbReference type="EMBL" id="JAACLJ010000003">
    <property type="protein sequence ID" value="KAF4589462.1"/>
    <property type="molecule type" value="Genomic_DNA"/>
</dbReference>
<feature type="region of interest" description="Disordered" evidence="12">
    <location>
        <begin position="584"/>
        <end position="666"/>
    </location>
</feature>
<feature type="compositionally biased region" description="Polar residues" evidence="12">
    <location>
        <begin position="657"/>
        <end position="666"/>
    </location>
</feature>
<evidence type="ECO:0000256" key="4">
    <source>
        <dbReference type="ARBA" id="ARBA00013081"/>
    </source>
</evidence>
<dbReference type="FunFam" id="3.40.50.2300:FF:000039">
    <property type="entry name" value="RNA polymerase II subunit A C-terminal domain phosphatase"/>
    <property type="match status" value="1"/>
</dbReference>
<dbReference type="EC" id="3.1.3.16" evidence="4"/>
<keyword evidence="5" id="KW-0507">mRNA processing</keyword>
<dbReference type="InterPro" id="IPR039892">
    <property type="entry name" value="Spa2/Sph1"/>
</dbReference>
<reference evidence="14 15" key="1">
    <citation type="journal article" date="2020" name="G3 (Bethesda)">
        <title>Genetic Underpinnings of Host Manipulation by Ophiocordyceps as Revealed by Comparative Transcriptomics.</title>
        <authorList>
            <person name="Will I."/>
            <person name="Das B."/>
            <person name="Trinh T."/>
            <person name="Brachmann A."/>
            <person name="Ohm R.A."/>
            <person name="de Bekker C."/>
        </authorList>
    </citation>
    <scope>NUCLEOTIDE SEQUENCE [LARGE SCALE GENOMIC DNA]</scope>
    <source>
        <strain evidence="14 15">EC05</strain>
    </source>
</reference>
<feature type="compositionally biased region" description="Low complexity" evidence="12">
    <location>
        <begin position="412"/>
        <end position="428"/>
    </location>
</feature>
<accession>A0A8H4Q802</accession>
<evidence type="ECO:0000313" key="14">
    <source>
        <dbReference type="EMBL" id="KAF4589462.1"/>
    </source>
</evidence>
<evidence type="ECO:0000256" key="7">
    <source>
        <dbReference type="ARBA" id="ARBA00022912"/>
    </source>
</evidence>
<evidence type="ECO:0000256" key="8">
    <source>
        <dbReference type="ARBA" id="ARBA00023242"/>
    </source>
</evidence>
<feature type="region of interest" description="Disordered" evidence="12">
    <location>
        <begin position="1"/>
        <end position="20"/>
    </location>
</feature>
<feature type="domain" description="GIT Spa2 homology (SHD)" evidence="13">
    <location>
        <begin position="490"/>
        <end position="520"/>
    </location>
</feature>
<dbReference type="InterPro" id="IPR056439">
    <property type="entry name" value="VBS_C3G9"/>
</dbReference>
<keyword evidence="6" id="KW-0378">Hydrolase</keyword>
<comment type="similarity">
    <text evidence="2">Belongs to the SSU72 phosphatase family.</text>
</comment>
<feature type="region of interest" description="Disordered" evidence="12">
    <location>
        <begin position="691"/>
        <end position="713"/>
    </location>
</feature>
<evidence type="ECO:0000256" key="11">
    <source>
        <dbReference type="ARBA" id="ARBA00048336"/>
    </source>
</evidence>
<evidence type="ECO:0000313" key="15">
    <source>
        <dbReference type="Proteomes" id="UP000562929"/>
    </source>
</evidence>
<dbReference type="InterPro" id="IPR006811">
    <property type="entry name" value="RNA_pol_II_suA"/>
</dbReference>
<dbReference type="AlphaFoldDB" id="A0A8H4Q802"/>
<dbReference type="GO" id="GO:0005078">
    <property type="term" value="F:MAP-kinase scaffold activity"/>
    <property type="evidence" value="ECO:0007669"/>
    <property type="project" value="TreeGrafter"/>
</dbReference>
<dbReference type="FunFam" id="3.40.50.2300:FF:000189">
    <property type="entry name" value="SSU72p Phosphatase and transcription/RNA-processing factor"/>
    <property type="match status" value="1"/>
</dbReference>
<feature type="compositionally biased region" description="Pro residues" evidence="12">
    <location>
        <begin position="629"/>
        <end position="643"/>
    </location>
</feature>
<sequence length="1152" mass="126185">MESVNGSAAAAASAPNGSEGAPGSFKLKFCTVCASNQNRSMEAHLRLSQANYPVISFGTGSLVRLPGPTITQPNVYQFNKTSYDSMYKELEAKDPRLYRNNGILNMLDRNREVKWGPERWQDWAVGLPRLQHVKDRGFEGTEGGVVDVVFTCEERCWDAVIDDLLSRGSPLNRPVHVINVDIKDNHEEAHVGGQGILDLANSLNAAAVEEREAMGSAKFDSGSAAGRASFDERVPEILGAWQERWPHLPATWTIACIRATGKGPLAARQKVVASGAGRTEDGGRGEDGPRLGGGGIYVERPRTGRFTIVASAIFLQDARRSKQPSRGQCSRWGRQLSLVVVSPPRLRSYRPAPFPRPIMSVGGRNAPLSPISIGGSEWSFSSQKARPLEGGDPYSANRGNLISPPQSGGSNGNMSINGFPPGPRSNGGPSPPPSVGRSSNGTNLFTSRSEGNRNSARTEIDESLLQEHYLALRAFLNTRDANNRQQPNKARDKLLRLSSVQFHELSTDVYDELMRRQAAARAPPNIPNGPPSFLLPEKTFHPKRNQARQRLSSLGPPRFRDLAGDVFHELERRFPYFVAGDIPRIGSAASNRNGPMNRMGTPVNGAPYPPRGPSRMRRPSDASSARGGAPPPPNDPYSIPPSPGVVNGDYNRPMPKQPQNNTIVPNKSTMLEEDDDNAADDDGGDVFSLERVADAPNSARMGDGGPTAETDKRIQDYQVQVRELQDKLDGMEDAMRRKEDEMSNVLDGERSRATAVNMEKKELSGLRLKLENKLAEAQSLNKSMKEELERVRQDHDEETRLLRDEISALQQSSRNGRMGNVSADVQRENDELRESLRQQRQVTDEVRREAQEFLREMRSLSQQSEATYEKQAAMEKTIEQLEREAREWRNRYERAKTQARDMRASSLGLPREQDAAQYVRDKGFLSSGGLVKDVHVVKFQTAIDEMLQTARQEVPEKVMEAMKSVVVSVRRITRDLDESGPNDDELAQQQVRLKAKVSSTANSLITASKNFAAGAGISPVSLLDAAASHLTAAIVELLRVVKIRVTPAGELEDDDDGTMTPVDSTAFFSPRSLTQASGTQERLPPPPPFQGIGNMRASAESSAYSPVSSPRASVEQYQNGGTNGVSNGGGMDYMGLKGYGMPQRAYGAFGGS</sequence>
<evidence type="ECO:0000256" key="10">
    <source>
        <dbReference type="ARBA" id="ARBA00047761"/>
    </source>
</evidence>
<dbReference type="SMART" id="SM00555">
    <property type="entry name" value="GIT"/>
    <property type="match status" value="2"/>
</dbReference>
<dbReference type="OrthoDB" id="5588096at2759"/>
<comment type="subunit">
    <text evidence="3">Component of the cleavage and polyadenylation factor (CPF) complex.</text>
</comment>
<proteinExistence type="inferred from homology"/>
<evidence type="ECO:0000256" key="3">
    <source>
        <dbReference type="ARBA" id="ARBA00011527"/>
    </source>
</evidence>
<dbReference type="PANTHER" id="PTHR21601:SF0">
    <property type="entry name" value="PROTEIN SPA2-RELATED"/>
    <property type="match status" value="1"/>
</dbReference>
<evidence type="ECO:0000256" key="2">
    <source>
        <dbReference type="ARBA" id="ARBA00008978"/>
    </source>
</evidence>
<organism evidence="14 15">
    <name type="scientific">Ophiocordyceps camponoti-floridani</name>
    <dbReference type="NCBI Taxonomy" id="2030778"/>
    <lineage>
        <taxon>Eukaryota</taxon>
        <taxon>Fungi</taxon>
        <taxon>Dikarya</taxon>
        <taxon>Ascomycota</taxon>
        <taxon>Pezizomycotina</taxon>
        <taxon>Sordariomycetes</taxon>
        <taxon>Hypocreomycetidae</taxon>
        <taxon>Hypocreales</taxon>
        <taxon>Ophiocordycipitaceae</taxon>
        <taxon>Ophiocordyceps</taxon>
    </lineage>
</organism>
<feature type="compositionally biased region" description="Polar residues" evidence="12">
    <location>
        <begin position="397"/>
        <end position="406"/>
    </location>
</feature>
<evidence type="ECO:0000256" key="12">
    <source>
        <dbReference type="SAM" id="MobiDB-lite"/>
    </source>
</evidence>
<feature type="compositionally biased region" description="Basic and acidic residues" evidence="12">
    <location>
        <begin position="278"/>
        <end position="289"/>
    </location>
</feature>
<feature type="domain" description="GIT Spa2 homology (SHD)" evidence="13">
    <location>
        <begin position="547"/>
        <end position="579"/>
    </location>
</feature>
<dbReference type="PANTHER" id="PTHR21601">
    <property type="entry name" value="SPA2 PROTEIN"/>
    <property type="match status" value="1"/>
</dbReference>
<keyword evidence="8" id="KW-0539">Nucleus</keyword>
<comment type="subcellular location">
    <subcellularLocation>
        <location evidence="1">Nucleus</location>
    </subcellularLocation>
</comment>
<evidence type="ECO:0000256" key="9">
    <source>
        <dbReference type="ARBA" id="ARBA00031385"/>
    </source>
</evidence>
<dbReference type="InterPro" id="IPR013724">
    <property type="entry name" value="GIT_SHD"/>
</dbReference>
<comment type="caution">
    <text evidence="14">The sequence shown here is derived from an EMBL/GenBank/DDBJ whole genome shotgun (WGS) entry which is preliminary data.</text>
</comment>
<name>A0A8H4Q802_9HYPO</name>
<evidence type="ECO:0000259" key="13">
    <source>
        <dbReference type="SMART" id="SM00555"/>
    </source>
</evidence>
<gene>
    <name evidence="14" type="ORF">GQ602_003351</name>
</gene>
<dbReference type="Pfam" id="PF23742">
    <property type="entry name" value="VBS_C3G9"/>
    <property type="match status" value="1"/>
</dbReference>
<evidence type="ECO:0000256" key="1">
    <source>
        <dbReference type="ARBA" id="ARBA00004123"/>
    </source>
</evidence>
<dbReference type="InterPro" id="IPR018159">
    <property type="entry name" value="Spectrin/alpha-actinin"/>
</dbReference>
<comment type="catalytic activity">
    <reaction evidence="10">
        <text>O-phospho-L-seryl-[protein] + H2O = L-seryl-[protein] + phosphate</text>
        <dbReference type="Rhea" id="RHEA:20629"/>
        <dbReference type="Rhea" id="RHEA-COMP:9863"/>
        <dbReference type="Rhea" id="RHEA-COMP:11604"/>
        <dbReference type="ChEBI" id="CHEBI:15377"/>
        <dbReference type="ChEBI" id="CHEBI:29999"/>
        <dbReference type="ChEBI" id="CHEBI:43474"/>
        <dbReference type="ChEBI" id="CHEBI:83421"/>
        <dbReference type="EC" id="3.1.3.16"/>
    </reaction>
</comment>
<comment type="catalytic activity">
    <reaction evidence="11">
        <text>O-phospho-L-threonyl-[protein] + H2O = L-threonyl-[protein] + phosphate</text>
        <dbReference type="Rhea" id="RHEA:47004"/>
        <dbReference type="Rhea" id="RHEA-COMP:11060"/>
        <dbReference type="Rhea" id="RHEA-COMP:11605"/>
        <dbReference type="ChEBI" id="CHEBI:15377"/>
        <dbReference type="ChEBI" id="CHEBI:30013"/>
        <dbReference type="ChEBI" id="CHEBI:43474"/>
        <dbReference type="ChEBI" id="CHEBI:61977"/>
        <dbReference type="EC" id="3.1.3.16"/>
    </reaction>
</comment>
<feature type="compositionally biased region" description="Polar residues" evidence="12">
    <location>
        <begin position="442"/>
        <end position="456"/>
    </location>
</feature>
<dbReference type="GO" id="GO:1902716">
    <property type="term" value="C:cell cortex of growing cell tip"/>
    <property type="evidence" value="ECO:0007669"/>
    <property type="project" value="TreeGrafter"/>
</dbReference>
<feature type="region of interest" description="Disordered" evidence="12">
    <location>
        <begin position="380"/>
        <end position="456"/>
    </location>
</feature>
<keyword evidence="15" id="KW-1185">Reference proteome</keyword>
<evidence type="ECO:0000256" key="6">
    <source>
        <dbReference type="ARBA" id="ARBA00022801"/>
    </source>
</evidence>
<dbReference type="Pfam" id="PF04722">
    <property type="entry name" value="Ssu72"/>
    <property type="match status" value="1"/>
</dbReference>
<dbReference type="GO" id="GO:0005847">
    <property type="term" value="C:mRNA cleavage and polyadenylation specificity factor complex"/>
    <property type="evidence" value="ECO:0007669"/>
    <property type="project" value="UniProtKB-ARBA"/>
</dbReference>
<dbReference type="Pfam" id="PF08518">
    <property type="entry name" value="GIT_SHD"/>
    <property type="match status" value="2"/>
</dbReference>
<feature type="region of interest" description="Disordered" evidence="12">
    <location>
        <begin position="1100"/>
        <end position="1129"/>
    </location>
</feature>
<protein>
    <recommendedName>
        <fullName evidence="4">protein-serine/threonine phosphatase</fullName>
        <ecNumber evidence="4">3.1.3.16</ecNumber>
    </recommendedName>
    <alternativeName>
        <fullName evidence="9">Suppressor of SUA7 protein 2 homolog</fullName>
    </alternativeName>
</protein>
<dbReference type="Gene3D" id="3.40.50.2300">
    <property type="match status" value="2"/>
</dbReference>
<keyword evidence="7" id="KW-0904">Protein phosphatase</keyword>
<feature type="region of interest" description="Disordered" evidence="12">
    <location>
        <begin position="273"/>
        <end position="296"/>
    </location>
</feature>
<evidence type="ECO:0000256" key="5">
    <source>
        <dbReference type="ARBA" id="ARBA00022664"/>
    </source>
</evidence>